<name>A0A1H8V0T9_9GAMM</name>
<dbReference type="OrthoDB" id="6360084at2"/>
<dbReference type="EMBL" id="FOEG01000009">
    <property type="protein sequence ID" value="SEP09102.1"/>
    <property type="molecule type" value="Genomic_DNA"/>
</dbReference>
<feature type="domain" description="AbiTii" evidence="1">
    <location>
        <begin position="4"/>
        <end position="184"/>
    </location>
</feature>
<evidence type="ECO:0000313" key="3">
    <source>
        <dbReference type="Proteomes" id="UP000199657"/>
    </source>
</evidence>
<organism evidence="2 3">
    <name type="scientific">Aquisalimonas asiatica</name>
    <dbReference type="NCBI Taxonomy" id="406100"/>
    <lineage>
        <taxon>Bacteria</taxon>
        <taxon>Pseudomonadati</taxon>
        <taxon>Pseudomonadota</taxon>
        <taxon>Gammaproteobacteria</taxon>
        <taxon>Chromatiales</taxon>
        <taxon>Ectothiorhodospiraceae</taxon>
        <taxon>Aquisalimonas</taxon>
    </lineage>
</organism>
<evidence type="ECO:0000259" key="1">
    <source>
        <dbReference type="Pfam" id="PF18864"/>
    </source>
</evidence>
<dbReference type="InterPro" id="IPR041304">
    <property type="entry name" value="AbiTii"/>
</dbReference>
<proteinExistence type="predicted"/>
<evidence type="ECO:0000313" key="2">
    <source>
        <dbReference type="EMBL" id="SEP09102.1"/>
    </source>
</evidence>
<dbReference type="RefSeq" id="WP_091645496.1">
    <property type="nucleotide sequence ID" value="NZ_FOEG01000009.1"/>
</dbReference>
<keyword evidence="3" id="KW-1185">Reference proteome</keyword>
<gene>
    <name evidence="2" type="ORF">SAMN04488052_10947</name>
</gene>
<dbReference type="AlphaFoldDB" id="A0A1H8V0T9"/>
<sequence length="220" mass="24115">MASVLETLRDRAVDNAANPGDVLADALFYATVLRQKPVCNWLKRERDGYPDTETVPDYRKGNDATLVAWRPGVGWIEAPITDGQRQASAIFTLREELPTIVRQEAQIRKAGGKRLDMPPHEEYRLQSQTSLSTRLSLVVPASAYVRVLTAVRGAIALWAEALLEAGVRGHGSSFSREDRAASEAVTAELEALLTRADNQAGHLLEQAQPRSLLSRLFAGA</sequence>
<protein>
    <recommendedName>
        <fullName evidence="1">AbiTii domain-containing protein</fullName>
    </recommendedName>
</protein>
<dbReference type="STRING" id="406100.SAMN04488052_10947"/>
<reference evidence="2 3" key="1">
    <citation type="submission" date="2016-10" db="EMBL/GenBank/DDBJ databases">
        <authorList>
            <person name="de Groot N.N."/>
        </authorList>
    </citation>
    <scope>NUCLEOTIDE SEQUENCE [LARGE SCALE GENOMIC DNA]</scope>
    <source>
        <strain evidence="2 3">CGMCC 1.6291</strain>
    </source>
</reference>
<accession>A0A1H8V0T9</accession>
<dbReference type="Proteomes" id="UP000199657">
    <property type="component" value="Unassembled WGS sequence"/>
</dbReference>
<dbReference type="Pfam" id="PF18864">
    <property type="entry name" value="AbiTii"/>
    <property type="match status" value="1"/>
</dbReference>